<evidence type="ECO:0000256" key="1">
    <source>
        <dbReference type="ARBA" id="ARBA00006484"/>
    </source>
</evidence>
<proteinExistence type="inferred from homology"/>
<reference evidence="5" key="1">
    <citation type="submission" date="2015-08" db="EMBL/GenBank/DDBJ databases">
        <authorList>
            <person name="Varghese N."/>
        </authorList>
    </citation>
    <scope>NUCLEOTIDE SEQUENCE [LARGE SCALE GENOMIC DNA]</scope>
    <source>
        <strain evidence="5">DSM 23407</strain>
    </source>
</reference>
<accession>A0A0K6HMN4</accession>
<evidence type="ECO:0000256" key="3">
    <source>
        <dbReference type="RuleBase" id="RU000363"/>
    </source>
</evidence>
<dbReference type="EMBL" id="CYHE01000001">
    <property type="protein sequence ID" value="CUA92170.1"/>
    <property type="molecule type" value="Genomic_DNA"/>
</dbReference>
<dbReference type="InterPro" id="IPR002347">
    <property type="entry name" value="SDR_fam"/>
</dbReference>
<name>A0A0K6HMN4_9HYPH</name>
<dbReference type="InterPro" id="IPR036291">
    <property type="entry name" value="NAD(P)-bd_dom_sf"/>
</dbReference>
<keyword evidence="2" id="KW-0560">Oxidoreductase</keyword>
<organism evidence="4 5">
    <name type="scientific">Pannonibacter indicus</name>
    <dbReference type="NCBI Taxonomy" id="466044"/>
    <lineage>
        <taxon>Bacteria</taxon>
        <taxon>Pseudomonadati</taxon>
        <taxon>Pseudomonadota</taxon>
        <taxon>Alphaproteobacteria</taxon>
        <taxon>Hyphomicrobiales</taxon>
        <taxon>Stappiaceae</taxon>
        <taxon>Pannonibacter</taxon>
    </lineage>
</organism>
<keyword evidence="5" id="KW-1185">Reference proteome</keyword>
<dbReference type="OrthoDB" id="9786360at2"/>
<dbReference type="AlphaFoldDB" id="A0A0K6HMN4"/>
<dbReference type="PRINTS" id="PR00081">
    <property type="entry name" value="GDHRDH"/>
</dbReference>
<dbReference type="PANTHER" id="PTHR43639">
    <property type="entry name" value="OXIDOREDUCTASE, SHORT-CHAIN DEHYDROGENASE/REDUCTASE FAMILY (AFU_ORTHOLOGUE AFUA_5G02870)"/>
    <property type="match status" value="1"/>
</dbReference>
<dbReference type="Pfam" id="PF00106">
    <property type="entry name" value="adh_short"/>
    <property type="match status" value="1"/>
</dbReference>
<evidence type="ECO:0000256" key="2">
    <source>
        <dbReference type="ARBA" id="ARBA00023002"/>
    </source>
</evidence>
<evidence type="ECO:0000313" key="4">
    <source>
        <dbReference type="EMBL" id="CUA92170.1"/>
    </source>
</evidence>
<dbReference type="PRINTS" id="PR00080">
    <property type="entry name" value="SDRFAMILY"/>
</dbReference>
<comment type="similarity">
    <text evidence="1 3">Belongs to the short-chain dehydrogenases/reductases (SDR) family.</text>
</comment>
<sequence>MTQAAGTALITGASSRIGGAIALDLAAHGWTVLLHAHHGLERADALKQSILSGGGTAHVFQADLTRPDELAGLIPAAIKAAGQLDLLVNNASIFQPDEAGALDPALFDAHFAIHVKAPLFLTDAFASALPAPSEGLVVNIIDQRVWKTTPRFVSYSLSKAALWEQTRMMAQALAPRIRVNAIGPGPSFRNERQSGEDFARQQQAVLLQRGPAPEEFGATVRHFWAMRSVTGQMLALDGGQHLAWETADVIGVGE</sequence>
<dbReference type="Gene3D" id="3.40.50.720">
    <property type="entry name" value="NAD(P)-binding Rossmann-like Domain"/>
    <property type="match status" value="1"/>
</dbReference>
<gene>
    <name evidence="4" type="ORF">Ga0061067_101322</name>
</gene>
<dbReference type="RefSeq" id="WP_055454063.1">
    <property type="nucleotide sequence ID" value="NZ_CYHE01000001.1"/>
</dbReference>
<dbReference type="GO" id="GO:0016491">
    <property type="term" value="F:oxidoreductase activity"/>
    <property type="evidence" value="ECO:0007669"/>
    <property type="project" value="UniProtKB-KW"/>
</dbReference>
<dbReference type="Proteomes" id="UP000183900">
    <property type="component" value="Unassembled WGS sequence"/>
</dbReference>
<evidence type="ECO:0000313" key="5">
    <source>
        <dbReference type="Proteomes" id="UP000183900"/>
    </source>
</evidence>
<protein>
    <submittedName>
        <fullName evidence="4">NAD(P)-dependent dehydrogenase, short-chain alcohol dehydrogenase family</fullName>
    </submittedName>
</protein>
<dbReference type="SUPFAM" id="SSF51735">
    <property type="entry name" value="NAD(P)-binding Rossmann-fold domains"/>
    <property type="match status" value="1"/>
</dbReference>
<dbReference type="NCBIfam" id="NF006597">
    <property type="entry name" value="PRK09134.1"/>
    <property type="match status" value="1"/>
</dbReference>
<dbReference type="PANTHER" id="PTHR43639:SF1">
    <property type="entry name" value="SHORT-CHAIN DEHYDROGENASE_REDUCTASE FAMILY PROTEIN"/>
    <property type="match status" value="1"/>
</dbReference>